<dbReference type="AlphaFoldDB" id="A0A7W6Q400"/>
<dbReference type="InterPro" id="IPR036388">
    <property type="entry name" value="WH-like_DNA-bd_sf"/>
</dbReference>
<dbReference type="PANTHER" id="PTHR18964">
    <property type="entry name" value="ROK (REPRESSOR, ORF, KINASE) FAMILY"/>
    <property type="match status" value="1"/>
</dbReference>
<sequence length="420" mass="45102">MDGERDIAQLNAATGCGPLLSSPPETKQPLRQRVFEYVRAHGNAARSDISRDLGVSPGSATTLTAELMQAGLLREVAEVQREQSRGRPRVALEIVPEAGYIIGIKLGDAQHTAALADFTGTMVADVTIRHARNSRSMADVLDEIETLIEALLDKAGMQLSAVHGIGVGMAGIIGHETGIVHWSPLLDARDQPFGDAFEARLGRPVFLENDANMLTMAELWFGAGRGLRDFAVVTIENGVGMGLVLDNQLYRGSFGMGLELGHTKVQMDGALCRCGQRGCLEAYLSDYALVREGATALNLAPEAKAGFQVVLSDLLKEAQNGNIAARKVFQRAGRFLALGLSNVIHLFDPALIILSGDRMTHDFMFEETVVEDVQALCLSRGQMPCQIKVHSGGDLDWARGATARALSEVTHDLFNGDTAG</sequence>
<dbReference type="PANTHER" id="PTHR18964:SF149">
    <property type="entry name" value="BIFUNCTIONAL UDP-N-ACETYLGLUCOSAMINE 2-EPIMERASE_N-ACETYLMANNOSAMINE KINASE"/>
    <property type="match status" value="1"/>
</dbReference>
<accession>A0A7W6Q400</accession>
<name>A0A7W6Q400_9RHOB</name>
<keyword evidence="2" id="KW-0808">Transferase</keyword>
<reference evidence="2 3" key="1">
    <citation type="submission" date="2020-08" db="EMBL/GenBank/DDBJ databases">
        <title>Genomic Encyclopedia of Type Strains, Phase IV (KMG-IV): sequencing the most valuable type-strain genomes for metagenomic binning, comparative biology and taxonomic classification.</title>
        <authorList>
            <person name="Goeker M."/>
        </authorList>
    </citation>
    <scope>NUCLEOTIDE SEQUENCE [LARGE SCALE GENOMIC DNA]</scope>
    <source>
        <strain evidence="2 3">DSM 101015</strain>
    </source>
</reference>
<dbReference type="RefSeq" id="WP_025056161.1">
    <property type="nucleotide sequence ID" value="NZ_JACIFU010000003.1"/>
</dbReference>
<evidence type="ECO:0000256" key="1">
    <source>
        <dbReference type="ARBA" id="ARBA00006479"/>
    </source>
</evidence>
<dbReference type="Pfam" id="PF00480">
    <property type="entry name" value="ROK"/>
    <property type="match status" value="1"/>
</dbReference>
<proteinExistence type="inferred from homology"/>
<evidence type="ECO:0000313" key="3">
    <source>
        <dbReference type="Proteomes" id="UP000565745"/>
    </source>
</evidence>
<comment type="caution">
    <text evidence="2">The sequence shown here is derived from an EMBL/GenBank/DDBJ whole genome shotgun (WGS) entry which is preliminary data.</text>
</comment>
<dbReference type="OrthoDB" id="9810372at2"/>
<evidence type="ECO:0000313" key="2">
    <source>
        <dbReference type="EMBL" id="MBB4174725.1"/>
    </source>
</evidence>
<dbReference type="InterPro" id="IPR043129">
    <property type="entry name" value="ATPase_NBD"/>
</dbReference>
<gene>
    <name evidence="2" type="ORF">GGR93_002513</name>
</gene>
<dbReference type="CDD" id="cd24073">
    <property type="entry name" value="ASKHA_ATPase_ROK_CYANR"/>
    <property type="match status" value="1"/>
</dbReference>
<dbReference type="SUPFAM" id="SSF46785">
    <property type="entry name" value="Winged helix' DNA-binding domain"/>
    <property type="match status" value="1"/>
</dbReference>
<dbReference type="Proteomes" id="UP000565745">
    <property type="component" value="Unassembled WGS sequence"/>
</dbReference>
<organism evidence="2 3">
    <name type="scientific">Sulfitobacter noctilucicola</name>
    <dbReference type="NCBI Taxonomy" id="1342301"/>
    <lineage>
        <taxon>Bacteria</taxon>
        <taxon>Pseudomonadati</taxon>
        <taxon>Pseudomonadota</taxon>
        <taxon>Alphaproteobacteria</taxon>
        <taxon>Rhodobacterales</taxon>
        <taxon>Roseobacteraceae</taxon>
        <taxon>Sulfitobacter</taxon>
    </lineage>
</organism>
<dbReference type="GO" id="GO:0016301">
    <property type="term" value="F:kinase activity"/>
    <property type="evidence" value="ECO:0007669"/>
    <property type="project" value="UniProtKB-KW"/>
</dbReference>
<protein>
    <submittedName>
        <fullName evidence="2">Putative NBD/HSP70 family sugar kinase</fullName>
    </submittedName>
</protein>
<dbReference type="Gene3D" id="3.30.420.40">
    <property type="match status" value="2"/>
</dbReference>
<comment type="similarity">
    <text evidence="1">Belongs to the ROK (NagC/XylR) family.</text>
</comment>
<dbReference type="InterPro" id="IPR036390">
    <property type="entry name" value="WH_DNA-bd_sf"/>
</dbReference>
<dbReference type="Gene3D" id="1.10.10.10">
    <property type="entry name" value="Winged helix-like DNA-binding domain superfamily/Winged helix DNA-binding domain"/>
    <property type="match status" value="1"/>
</dbReference>
<dbReference type="SUPFAM" id="SSF53067">
    <property type="entry name" value="Actin-like ATPase domain"/>
    <property type="match status" value="1"/>
</dbReference>
<dbReference type="EMBL" id="JACIFU010000003">
    <property type="protein sequence ID" value="MBB4174725.1"/>
    <property type="molecule type" value="Genomic_DNA"/>
</dbReference>
<keyword evidence="3" id="KW-1185">Reference proteome</keyword>
<dbReference type="InterPro" id="IPR000600">
    <property type="entry name" value="ROK"/>
</dbReference>
<keyword evidence="2" id="KW-0418">Kinase</keyword>